<dbReference type="PROSITE" id="PS51007">
    <property type="entry name" value="CYTC"/>
    <property type="match status" value="1"/>
</dbReference>
<dbReference type="GO" id="GO:0009055">
    <property type="term" value="F:electron transfer activity"/>
    <property type="evidence" value="ECO:0007669"/>
    <property type="project" value="InterPro"/>
</dbReference>
<keyword evidence="3 4" id="KW-0408">Iron</keyword>
<dbReference type="SUPFAM" id="SSF46626">
    <property type="entry name" value="Cytochrome c"/>
    <property type="match status" value="1"/>
</dbReference>
<comment type="caution">
    <text evidence="6">The sequence shown here is derived from an EMBL/GenBank/DDBJ whole genome shotgun (WGS) entry which is preliminary data.</text>
</comment>
<feature type="domain" description="Cytochrome c" evidence="5">
    <location>
        <begin position="51"/>
        <end position="132"/>
    </location>
</feature>
<gene>
    <name evidence="6" type="ORF">Dace_2452</name>
</gene>
<evidence type="ECO:0000256" key="3">
    <source>
        <dbReference type="ARBA" id="ARBA00023004"/>
    </source>
</evidence>
<dbReference type="InterPro" id="IPR036909">
    <property type="entry name" value="Cyt_c-like_dom_sf"/>
</dbReference>
<dbReference type="InterPro" id="IPR050597">
    <property type="entry name" value="Cytochrome_c_Oxidase_Subunit"/>
</dbReference>
<organism evidence="6 7">
    <name type="scientific">Desulfuromonas acetoxidans (strain DSM 684 / 11070)</name>
    <dbReference type="NCBI Taxonomy" id="281689"/>
    <lineage>
        <taxon>Bacteria</taxon>
        <taxon>Pseudomonadati</taxon>
        <taxon>Thermodesulfobacteriota</taxon>
        <taxon>Desulfuromonadia</taxon>
        <taxon>Desulfuromonadales</taxon>
        <taxon>Desulfuromonadaceae</taxon>
        <taxon>Desulfuromonas</taxon>
    </lineage>
</organism>
<dbReference type="EMBL" id="AAEW02000008">
    <property type="protein sequence ID" value="EAT15752.1"/>
    <property type="molecule type" value="Genomic_DNA"/>
</dbReference>
<keyword evidence="2 4" id="KW-0479">Metal-binding</keyword>
<reference evidence="6" key="2">
    <citation type="submission" date="2006-05" db="EMBL/GenBank/DDBJ databases">
        <title>Sequencing of the draft genome and assembly of Desulfuromonas acetoxidans DSM 684.</title>
        <authorList>
            <consortium name="US DOE Joint Genome Institute (JGI-PGF)"/>
            <person name="Copeland A."/>
            <person name="Lucas S."/>
            <person name="Lapidus A."/>
            <person name="Barry K."/>
            <person name="Detter J.C."/>
            <person name="Glavina del Rio T."/>
            <person name="Hammon N."/>
            <person name="Israni S."/>
            <person name="Dalin E."/>
            <person name="Tice H."/>
            <person name="Bruce D."/>
            <person name="Pitluck S."/>
            <person name="Richardson P."/>
        </authorList>
    </citation>
    <scope>NUCLEOTIDE SEQUENCE [LARGE SCALE GENOMIC DNA]</scope>
    <source>
        <strain evidence="6">DSM 684</strain>
    </source>
</reference>
<dbReference type="PANTHER" id="PTHR33751:SF13">
    <property type="entry name" value="CYTOCHROME BC1 COMPLEX CYTOCHROME C SUBUNIT"/>
    <property type="match status" value="1"/>
</dbReference>
<sequence length="135" mass="14688">MSSKKHSYQEVTIVQRSPIVKTQIIALGLIVLISLLMGCQQQDRELTAEQKALRLGSQLFDKSCASCHGARGNGLGSRGGPSLQGPDFRYGNTPDAIRQSILQGRPDGMPAFDTVFTAEELDNLTDYVLYLGTTN</sequence>
<proteinExistence type="predicted"/>
<evidence type="ECO:0000313" key="6">
    <source>
        <dbReference type="EMBL" id="EAT15752.1"/>
    </source>
</evidence>
<dbReference type="InterPro" id="IPR009056">
    <property type="entry name" value="Cyt_c-like_dom"/>
</dbReference>
<dbReference type="AlphaFoldDB" id="Q1JZZ0"/>
<dbReference type="PANTHER" id="PTHR33751">
    <property type="entry name" value="CBB3-TYPE CYTOCHROME C OXIDASE SUBUNIT FIXP"/>
    <property type="match status" value="1"/>
</dbReference>
<accession>Q1JZZ0</accession>
<dbReference type="Pfam" id="PF13442">
    <property type="entry name" value="Cytochrome_CBB3"/>
    <property type="match status" value="1"/>
</dbReference>
<evidence type="ECO:0000313" key="7">
    <source>
        <dbReference type="Proteomes" id="UP000005695"/>
    </source>
</evidence>
<name>Q1JZZ0_DESA6</name>
<evidence type="ECO:0000259" key="5">
    <source>
        <dbReference type="PROSITE" id="PS51007"/>
    </source>
</evidence>
<evidence type="ECO:0000256" key="2">
    <source>
        <dbReference type="ARBA" id="ARBA00022723"/>
    </source>
</evidence>
<dbReference type="OrthoDB" id="9811281at2"/>
<reference evidence="6" key="1">
    <citation type="submission" date="2006-05" db="EMBL/GenBank/DDBJ databases">
        <title>Annotation of the draft genome assembly of Desulfuromonas acetoxidans DSM 684.</title>
        <authorList>
            <consortium name="US DOE Joint Genome Institute (JGI-ORNL)"/>
            <person name="Larimer F."/>
            <person name="Land M."/>
            <person name="Hauser L."/>
        </authorList>
    </citation>
    <scope>NUCLEOTIDE SEQUENCE [LARGE SCALE GENOMIC DNA]</scope>
    <source>
        <strain evidence="6">DSM 684</strain>
    </source>
</reference>
<evidence type="ECO:0000256" key="1">
    <source>
        <dbReference type="ARBA" id="ARBA00022617"/>
    </source>
</evidence>
<dbReference type="Gene3D" id="1.10.760.10">
    <property type="entry name" value="Cytochrome c-like domain"/>
    <property type="match status" value="1"/>
</dbReference>
<dbReference type="RefSeq" id="WP_006000172.1">
    <property type="nucleotide sequence ID" value="NZ_AAEW02000008.1"/>
</dbReference>
<dbReference type="GO" id="GO:0046872">
    <property type="term" value="F:metal ion binding"/>
    <property type="evidence" value="ECO:0007669"/>
    <property type="project" value="UniProtKB-KW"/>
</dbReference>
<keyword evidence="1 4" id="KW-0349">Heme</keyword>
<protein>
    <submittedName>
        <fullName evidence="6">Cytochrome c, class I</fullName>
    </submittedName>
</protein>
<dbReference type="GO" id="GO:0020037">
    <property type="term" value="F:heme binding"/>
    <property type="evidence" value="ECO:0007669"/>
    <property type="project" value="InterPro"/>
</dbReference>
<keyword evidence="7" id="KW-1185">Reference proteome</keyword>
<evidence type="ECO:0000256" key="4">
    <source>
        <dbReference type="PROSITE-ProRule" id="PRU00433"/>
    </source>
</evidence>
<dbReference type="Proteomes" id="UP000005695">
    <property type="component" value="Unassembled WGS sequence"/>
</dbReference>